<evidence type="ECO:0000313" key="2">
    <source>
        <dbReference type="Proteomes" id="UP000674425"/>
    </source>
</evidence>
<reference evidence="1 2" key="1">
    <citation type="submission" date="2021-02" db="EMBL/GenBank/DDBJ databases">
        <authorList>
            <person name="Vanwijnsberghe S."/>
        </authorList>
    </citation>
    <scope>NUCLEOTIDE SEQUENCE [LARGE SCALE GENOMIC DNA]</scope>
    <source>
        <strain evidence="1 2">R-69658</strain>
    </source>
</reference>
<protein>
    <submittedName>
        <fullName evidence="1">Uncharacterized protein</fullName>
    </submittedName>
</protein>
<keyword evidence="2" id="KW-1185">Reference proteome</keyword>
<comment type="caution">
    <text evidence="1">The sequence shown here is derived from an EMBL/GenBank/DDBJ whole genome shotgun (WGS) entry which is preliminary data.</text>
</comment>
<sequence>MSKPVVRTIIANPLVSHGHTFVQRSMAPACYETVAVHFADVQRGSLV</sequence>
<organism evidence="1 2">
    <name type="scientific">Paraburkholderia aspalathi</name>
    <dbReference type="NCBI Taxonomy" id="1324617"/>
    <lineage>
        <taxon>Bacteria</taxon>
        <taxon>Pseudomonadati</taxon>
        <taxon>Pseudomonadota</taxon>
        <taxon>Betaproteobacteria</taxon>
        <taxon>Burkholderiales</taxon>
        <taxon>Burkholderiaceae</taxon>
        <taxon>Paraburkholderia</taxon>
    </lineage>
</organism>
<name>A0ABM8R1E7_9BURK</name>
<evidence type="ECO:0000313" key="1">
    <source>
        <dbReference type="EMBL" id="CAE6727258.1"/>
    </source>
</evidence>
<proteinExistence type="predicted"/>
<gene>
    <name evidence="1" type="ORF">R69658_01642</name>
</gene>
<accession>A0ABM8R1E7</accession>
<dbReference type="EMBL" id="CAJNAU010000010">
    <property type="protein sequence ID" value="CAE6727258.1"/>
    <property type="molecule type" value="Genomic_DNA"/>
</dbReference>
<dbReference type="Proteomes" id="UP000674425">
    <property type="component" value="Unassembled WGS sequence"/>
</dbReference>